<evidence type="ECO:0000313" key="6">
    <source>
        <dbReference type="Proteomes" id="UP000504638"/>
    </source>
</evidence>
<dbReference type="OrthoDB" id="201752at2759"/>
<feature type="non-terminal residue" evidence="5">
    <location>
        <position position="1"/>
    </location>
</feature>
<dbReference type="Pfam" id="PF05282">
    <property type="entry name" value="AAR2"/>
    <property type="match status" value="1"/>
</dbReference>
<feature type="compositionally biased region" description="Basic and acidic residues" evidence="2">
    <location>
        <begin position="403"/>
        <end position="413"/>
    </location>
</feature>
<feature type="domain" description="AAR2 N-terminal" evidence="4">
    <location>
        <begin position="9"/>
        <end position="157"/>
    </location>
</feature>
<dbReference type="InterPro" id="IPR033648">
    <property type="entry name" value="AAR2_C"/>
</dbReference>
<reference evidence="5 7" key="1">
    <citation type="submission" date="2020-01" db="EMBL/GenBank/DDBJ databases">
        <authorList>
            <consortium name="DOE Joint Genome Institute"/>
            <person name="Haridas S."/>
            <person name="Albert R."/>
            <person name="Binder M."/>
            <person name="Bloem J."/>
            <person name="Labutti K."/>
            <person name="Salamov A."/>
            <person name="Andreopoulos B."/>
            <person name="Baker S.E."/>
            <person name="Barry K."/>
            <person name="Bills G."/>
            <person name="Bluhm B.H."/>
            <person name="Cannon C."/>
            <person name="Castanera R."/>
            <person name="Culley D.E."/>
            <person name="Daum C."/>
            <person name="Ezra D."/>
            <person name="Gonzalez J.B."/>
            <person name="Henrissat B."/>
            <person name="Kuo A."/>
            <person name="Liang C."/>
            <person name="Lipzen A."/>
            <person name="Lutzoni F."/>
            <person name="Magnuson J."/>
            <person name="Mondo S."/>
            <person name="Nolan M."/>
            <person name="Ohm R."/>
            <person name="Pangilinan J."/>
            <person name="Park H.-J."/>
            <person name="Ramirez L."/>
            <person name="Alfaro M."/>
            <person name="Sun H."/>
            <person name="Tritt A."/>
            <person name="Yoshinaga Y."/>
            <person name="Zwiers L.-H."/>
            <person name="Turgeon B.G."/>
            <person name="Goodwin S.B."/>
            <person name="Spatafora J.W."/>
            <person name="Crous P.W."/>
            <person name="Grigoriev I.V."/>
        </authorList>
    </citation>
    <scope>NUCLEOTIDE SEQUENCE</scope>
    <source>
        <strain evidence="5 7">CBS 781.70</strain>
    </source>
</reference>
<name>A0A6G1G9I8_9PEZI</name>
<dbReference type="GeneID" id="54416653"/>
<comment type="similarity">
    <text evidence="1">Belongs to the AAR2 family.</text>
</comment>
<evidence type="ECO:0008006" key="8">
    <source>
        <dbReference type="Google" id="ProtNLM"/>
    </source>
</evidence>
<organism evidence="5">
    <name type="scientific">Eremomyces bilateralis CBS 781.70</name>
    <dbReference type="NCBI Taxonomy" id="1392243"/>
    <lineage>
        <taxon>Eukaryota</taxon>
        <taxon>Fungi</taxon>
        <taxon>Dikarya</taxon>
        <taxon>Ascomycota</taxon>
        <taxon>Pezizomycotina</taxon>
        <taxon>Dothideomycetes</taxon>
        <taxon>Dothideomycetes incertae sedis</taxon>
        <taxon>Eremomycetales</taxon>
        <taxon>Eremomycetaceae</taxon>
        <taxon>Eremomyces</taxon>
    </lineage>
</organism>
<dbReference type="RefSeq" id="XP_033536379.1">
    <property type="nucleotide sequence ID" value="XM_033676083.1"/>
</dbReference>
<dbReference type="InterPro" id="IPR033647">
    <property type="entry name" value="Aar2_N"/>
</dbReference>
<dbReference type="PANTHER" id="PTHR12689">
    <property type="entry name" value="A1 CISTRON SPLICING FACTOR AAR2-RELATED"/>
    <property type="match status" value="1"/>
</dbReference>
<sequence length="434" mass="48969">PEMDDIGGGSILLILNVPEGSLIGINLLSFTTTPRFHGIKHLPPGFHFVFTSVSNTQSIRQGVWVEVPRSGSRAISQYGPHIILKKWDPTTESLVDETSDSERLRHRANLGAIWREGLVPYLQSADTADEEAQEQGKEEWAQMTTHVSARLLDRVLGERTWALNSASTAPTDAEKIPGISAEEHQEKELGFLVVDLRRTWKEDATGRERTEAARDRSWALGEAVEKHCWGSWDEVVGEMEVAFLMVMTLNNYSCLEQWKRLLELAMTSKAAVKDHPGFFVDVMEMLRLQLEKSRNVEGGGLFDLSDDGAPFLKDLLKKFRRGLDDLDGKAKADVLDELDELEHYLKEVHKWEIDAPFLRTGILELEDGETVEMDAMGRDDEDEEGEYAPQIVELTAEQANALGHDHQAKKSEDELALAEEEEEEQDLEEMDARF</sequence>
<dbReference type="CDD" id="cd13778">
    <property type="entry name" value="Aar2_C"/>
    <property type="match status" value="1"/>
</dbReference>
<evidence type="ECO:0000256" key="1">
    <source>
        <dbReference type="ARBA" id="ARBA00006281"/>
    </source>
</evidence>
<protein>
    <recommendedName>
        <fullName evidence="8">AAR2-domain-containing protein</fullName>
    </recommendedName>
</protein>
<dbReference type="InterPro" id="IPR038516">
    <property type="entry name" value="AAR2_N_sf"/>
</dbReference>
<evidence type="ECO:0000313" key="7">
    <source>
        <dbReference type="RefSeq" id="XP_033536379.1"/>
    </source>
</evidence>
<evidence type="ECO:0000259" key="4">
    <source>
        <dbReference type="Pfam" id="PF20981"/>
    </source>
</evidence>
<dbReference type="InterPro" id="IPR038514">
    <property type="entry name" value="AAR2_C_sf"/>
</dbReference>
<proteinExistence type="inferred from homology"/>
<accession>A0A6G1G9I8</accession>
<feature type="region of interest" description="Disordered" evidence="2">
    <location>
        <begin position="397"/>
        <end position="434"/>
    </location>
</feature>
<dbReference type="InterPro" id="IPR007946">
    <property type="entry name" value="AAR2"/>
</dbReference>
<dbReference type="PANTHER" id="PTHR12689:SF4">
    <property type="entry name" value="PROTEIN AAR2 HOMOLOG"/>
    <property type="match status" value="1"/>
</dbReference>
<reference evidence="7" key="2">
    <citation type="submission" date="2020-04" db="EMBL/GenBank/DDBJ databases">
        <authorList>
            <consortium name="NCBI Genome Project"/>
        </authorList>
    </citation>
    <scope>NUCLEOTIDE SEQUENCE</scope>
    <source>
        <strain evidence="7">CBS 781.70</strain>
    </source>
</reference>
<dbReference type="AlphaFoldDB" id="A0A6G1G9I8"/>
<dbReference type="EMBL" id="ML975152">
    <property type="protein sequence ID" value="KAF1814748.1"/>
    <property type="molecule type" value="Genomic_DNA"/>
</dbReference>
<evidence type="ECO:0000256" key="2">
    <source>
        <dbReference type="SAM" id="MobiDB-lite"/>
    </source>
</evidence>
<dbReference type="GO" id="GO:0000244">
    <property type="term" value="P:spliceosomal tri-snRNP complex assembly"/>
    <property type="evidence" value="ECO:0007669"/>
    <property type="project" value="TreeGrafter"/>
</dbReference>
<gene>
    <name evidence="5 7" type="ORF">P152DRAFT_391246</name>
</gene>
<dbReference type="Proteomes" id="UP000504638">
    <property type="component" value="Unplaced"/>
</dbReference>
<reference evidence="7" key="3">
    <citation type="submission" date="2025-04" db="UniProtKB">
        <authorList>
            <consortium name="RefSeq"/>
        </authorList>
    </citation>
    <scope>IDENTIFICATION</scope>
    <source>
        <strain evidence="7">CBS 781.70</strain>
    </source>
</reference>
<dbReference type="CDD" id="cd13777">
    <property type="entry name" value="Aar2_N"/>
    <property type="match status" value="1"/>
</dbReference>
<dbReference type="Gene3D" id="2.60.34.20">
    <property type="match status" value="1"/>
</dbReference>
<feature type="compositionally biased region" description="Acidic residues" evidence="2">
    <location>
        <begin position="414"/>
        <end position="434"/>
    </location>
</feature>
<feature type="domain" description="AAR2 C-terminal" evidence="3">
    <location>
        <begin position="191"/>
        <end position="354"/>
    </location>
</feature>
<evidence type="ECO:0000313" key="5">
    <source>
        <dbReference type="EMBL" id="KAF1814748.1"/>
    </source>
</evidence>
<evidence type="ECO:0000259" key="3">
    <source>
        <dbReference type="Pfam" id="PF05282"/>
    </source>
</evidence>
<dbReference type="Gene3D" id="1.25.40.550">
    <property type="entry name" value="Aar2, C-terminal domain-like"/>
    <property type="match status" value="1"/>
</dbReference>
<keyword evidence="6" id="KW-1185">Reference proteome</keyword>
<dbReference type="Pfam" id="PF20981">
    <property type="entry name" value="AAR2_1st"/>
    <property type="match status" value="1"/>
</dbReference>